<evidence type="ECO:0000259" key="3">
    <source>
        <dbReference type="PROSITE" id="PS50003"/>
    </source>
</evidence>
<dbReference type="OrthoDB" id="165315at2759"/>
<keyword evidence="1" id="KW-0479">Metal-binding</keyword>
<evidence type="ECO:0000313" key="7">
    <source>
        <dbReference type="Proteomes" id="UP000332933"/>
    </source>
</evidence>
<evidence type="ECO:0000313" key="6">
    <source>
        <dbReference type="EMBL" id="VFT97540.1"/>
    </source>
</evidence>
<reference evidence="5" key="2">
    <citation type="submission" date="2019-06" db="EMBL/GenBank/DDBJ databases">
        <title>Genomics analysis of Aphanomyces spp. identifies a new class of oomycete effector associated with host adaptation.</title>
        <authorList>
            <person name="Gaulin E."/>
        </authorList>
    </citation>
    <scope>NUCLEOTIDE SEQUENCE</scope>
    <source>
        <strain evidence="5">CBS 578.67</strain>
    </source>
</reference>
<dbReference type="PROSITE" id="PS50003">
    <property type="entry name" value="PH_DOMAIN"/>
    <property type="match status" value="2"/>
</dbReference>
<dbReference type="SUPFAM" id="SSF47923">
    <property type="entry name" value="Ypt/Rab-GAP domain of gyp1p"/>
    <property type="match status" value="2"/>
</dbReference>
<evidence type="ECO:0000256" key="2">
    <source>
        <dbReference type="ARBA" id="ARBA00022833"/>
    </source>
</evidence>
<name>A0A485LGR5_9STRA</name>
<dbReference type="InterPro" id="IPR035969">
    <property type="entry name" value="Rab-GAP_TBC_sf"/>
</dbReference>
<protein>
    <submittedName>
        <fullName evidence="6">Aste57867_20863 protein</fullName>
    </submittedName>
</protein>
<dbReference type="Proteomes" id="UP000332933">
    <property type="component" value="Unassembled WGS sequence"/>
</dbReference>
<sequence length="797" mass="86640">MNGLVGDGDASNYTEMEGNLHVRAKNMNVWKKRRFVLSGQVLQYFSLKKPQKGMLEAFAGLALPAKKREDHVFELVQSSIKTVHEYLSSRSHSFQISSPSFFLLLHADSQDEMTQWVIRLRHAAQHSSPRIDRVLQRIGSPSYHSSNSLLSPSSAMIKVAAQSREDDIQEFHVMQKTDLHNVTSNCRCASERLLVKYAIYLQGKQLPRGSVLLAINGTPVAQPAQSTLRHLLYGTPLPAVLQFLRCRPKVGVLKSQSYEALGSMLKITTRGTAIMGWKDLACEIDGGDFVCARFLPPSASATATSLAKWVLPESMGLMPSAAAAPTTQDRSTATKTAMALDGATVRLVHEVLSGRPCCFLLSNATTSLLLQASSEDEMVDWMGALVHAIDVANGVLVGSDKSIDESDDTSSTSFFPHATGIARHLHTTQEALLFGLSSSSSPAAVLDQPELVRILTFCQQEGRYTEALQMLGQYTTLRAQYWPHIFAWALPPAVDAAAVAELATRPISDEDRTQVDKDIPRTAGWLASSDGAPPKTVHAPPDRLDALRGILHAFIASSSPQMAYLQGLNGIAFVLLEVFNDDTARAFGFLHGLVHGVLPSIFQSAASTSSACSSPNALVQTGAQLESMVLAYLPALSTTFEHVGLPVFLLAYKWFPTLFSDVSLQANRKHNQLRYETLLLAWDVCMLLGVEGIYCVALALFAAADHAIRALGRPLLAEDVSGAFTTVLANLSPDDLVVHVCEVMETCQHPLLLQMRESHHRCLHVPLTVKNLDTGQLFGVGANATLVPLCDGNVSVQ</sequence>
<dbReference type="InterPro" id="IPR001849">
    <property type="entry name" value="PH_domain"/>
</dbReference>
<keyword evidence="7" id="KW-1185">Reference proteome</keyword>
<dbReference type="EMBL" id="VJMH01006929">
    <property type="protein sequence ID" value="KAF0687394.1"/>
    <property type="molecule type" value="Genomic_DNA"/>
</dbReference>
<dbReference type="GO" id="GO:0005096">
    <property type="term" value="F:GTPase activator activity"/>
    <property type="evidence" value="ECO:0007669"/>
    <property type="project" value="InterPro"/>
</dbReference>
<organism evidence="6 7">
    <name type="scientific">Aphanomyces stellatus</name>
    <dbReference type="NCBI Taxonomy" id="120398"/>
    <lineage>
        <taxon>Eukaryota</taxon>
        <taxon>Sar</taxon>
        <taxon>Stramenopiles</taxon>
        <taxon>Oomycota</taxon>
        <taxon>Saprolegniomycetes</taxon>
        <taxon>Saprolegniales</taxon>
        <taxon>Verrucalvaceae</taxon>
        <taxon>Aphanomyces</taxon>
    </lineage>
</organism>
<evidence type="ECO:0000256" key="1">
    <source>
        <dbReference type="ARBA" id="ARBA00022723"/>
    </source>
</evidence>
<accession>A0A485LGR5</accession>
<evidence type="ECO:0000259" key="4">
    <source>
        <dbReference type="PROSITE" id="PS50086"/>
    </source>
</evidence>
<dbReference type="GO" id="GO:0046872">
    <property type="term" value="F:metal ion binding"/>
    <property type="evidence" value="ECO:0007669"/>
    <property type="project" value="UniProtKB-KW"/>
</dbReference>
<dbReference type="EMBL" id="CAADRA010006955">
    <property type="protein sequence ID" value="VFT97540.1"/>
    <property type="molecule type" value="Genomic_DNA"/>
</dbReference>
<reference evidence="6 7" key="1">
    <citation type="submission" date="2019-03" db="EMBL/GenBank/DDBJ databases">
        <authorList>
            <person name="Gaulin E."/>
            <person name="Dumas B."/>
        </authorList>
    </citation>
    <scope>NUCLEOTIDE SEQUENCE [LARGE SCALE GENOMIC DNA]</scope>
    <source>
        <strain evidence="6">CBS 568.67</strain>
    </source>
</reference>
<feature type="domain" description="PH" evidence="3">
    <location>
        <begin position="13"/>
        <end position="125"/>
    </location>
</feature>
<dbReference type="PANTHER" id="PTHR23180">
    <property type="entry name" value="CENTAURIN/ARF"/>
    <property type="match status" value="1"/>
</dbReference>
<dbReference type="Pfam" id="PF00169">
    <property type="entry name" value="PH"/>
    <property type="match status" value="2"/>
</dbReference>
<feature type="domain" description="Rab-GAP TBC" evidence="4">
    <location>
        <begin position="472"/>
        <end position="689"/>
    </location>
</feature>
<feature type="domain" description="PH" evidence="3">
    <location>
        <begin position="358"/>
        <end position="390"/>
    </location>
</feature>
<dbReference type="InterPro" id="IPR000195">
    <property type="entry name" value="Rab-GAP-TBC_dom"/>
</dbReference>
<dbReference type="PROSITE" id="PS50086">
    <property type="entry name" value="TBC_RABGAP"/>
    <property type="match status" value="1"/>
</dbReference>
<gene>
    <name evidence="6" type="primary">Aste57867_20863</name>
    <name evidence="5" type="ORF">As57867_020795</name>
    <name evidence="6" type="ORF">ASTE57867_20863</name>
</gene>
<dbReference type="Gene3D" id="1.10.472.80">
    <property type="entry name" value="Ypt/Rab-GAP domain of gyp1p, domain 3"/>
    <property type="match status" value="1"/>
</dbReference>
<dbReference type="Pfam" id="PF00566">
    <property type="entry name" value="RabGAP-TBC"/>
    <property type="match status" value="1"/>
</dbReference>
<dbReference type="InterPro" id="IPR045258">
    <property type="entry name" value="ACAP1/2/3-like"/>
</dbReference>
<proteinExistence type="predicted"/>
<dbReference type="InterPro" id="IPR011993">
    <property type="entry name" value="PH-like_dom_sf"/>
</dbReference>
<dbReference type="Gene3D" id="1.10.8.270">
    <property type="entry name" value="putative rabgap domain of human tbc1 domain family member 14 like domains"/>
    <property type="match status" value="1"/>
</dbReference>
<dbReference type="AlphaFoldDB" id="A0A485LGR5"/>
<dbReference type="SMART" id="SM00233">
    <property type="entry name" value="PH"/>
    <property type="match status" value="2"/>
</dbReference>
<keyword evidence="2" id="KW-0862">Zinc</keyword>
<evidence type="ECO:0000313" key="5">
    <source>
        <dbReference type="EMBL" id="KAF0687394.1"/>
    </source>
</evidence>
<dbReference type="Gene3D" id="2.30.29.30">
    <property type="entry name" value="Pleckstrin-homology domain (PH domain)/Phosphotyrosine-binding domain (PTB)"/>
    <property type="match status" value="2"/>
</dbReference>
<dbReference type="PANTHER" id="PTHR23180:SF160">
    <property type="entry name" value="ADP-RIBOSYLATION FACTOR GTPASE-ACTIVATING PROTEIN EFFECTOR PROTEIN 1"/>
    <property type="match status" value="1"/>
</dbReference>
<dbReference type="SUPFAM" id="SSF50729">
    <property type="entry name" value="PH domain-like"/>
    <property type="match status" value="2"/>
</dbReference>